<name>A0A3B5Z4X9_WHEAT</name>
<dbReference type="GO" id="GO:0006260">
    <property type="term" value="P:DNA replication"/>
    <property type="evidence" value="ECO:0007669"/>
    <property type="project" value="UniProtKB-KW"/>
</dbReference>
<organism evidence="3">
    <name type="scientific">Triticum aestivum</name>
    <name type="common">Wheat</name>
    <dbReference type="NCBI Taxonomy" id="4565"/>
    <lineage>
        <taxon>Eukaryota</taxon>
        <taxon>Viridiplantae</taxon>
        <taxon>Streptophyta</taxon>
        <taxon>Embryophyta</taxon>
        <taxon>Tracheophyta</taxon>
        <taxon>Spermatophyta</taxon>
        <taxon>Magnoliopsida</taxon>
        <taxon>Liliopsida</taxon>
        <taxon>Poales</taxon>
        <taxon>Poaceae</taxon>
        <taxon>BOP clade</taxon>
        <taxon>Pooideae</taxon>
        <taxon>Triticodae</taxon>
        <taxon>Triticeae</taxon>
        <taxon>Triticinae</taxon>
        <taxon>Triticum</taxon>
    </lineage>
</organism>
<dbReference type="EC" id="2.7.7.7" evidence="1"/>
<feature type="domain" description="DNA polymerase epsilon ,catalytic subunit A thumb" evidence="2">
    <location>
        <begin position="22"/>
        <end position="102"/>
    </location>
</feature>
<dbReference type="PANTHER" id="PTHR10670">
    <property type="entry name" value="DNA POLYMERASE EPSILON CATALYTIC SUBUNIT A"/>
    <property type="match status" value="1"/>
</dbReference>
<dbReference type="GO" id="GO:0008622">
    <property type="term" value="C:epsilon DNA polymerase complex"/>
    <property type="evidence" value="ECO:0007669"/>
    <property type="project" value="InterPro"/>
</dbReference>
<dbReference type="SMR" id="A0A3B5Z4X9"/>
<comment type="cofactor">
    <cofactor evidence="1">
        <name>[4Fe-4S] cluster</name>
        <dbReference type="ChEBI" id="CHEBI:49883"/>
    </cofactor>
</comment>
<dbReference type="PANTHER" id="PTHR10670:SF0">
    <property type="entry name" value="DNA POLYMERASE EPSILON CATALYTIC SUBUNIT A"/>
    <property type="match status" value="1"/>
</dbReference>
<comment type="function">
    <text evidence="1">DNA polymerase II participates in chromosomal DNA replication.</text>
</comment>
<dbReference type="GO" id="GO:0051539">
    <property type="term" value="F:4 iron, 4 sulfur cluster binding"/>
    <property type="evidence" value="ECO:0007669"/>
    <property type="project" value="UniProtKB-KW"/>
</dbReference>
<evidence type="ECO:0000259" key="2">
    <source>
        <dbReference type="Pfam" id="PF22634"/>
    </source>
</evidence>
<accession>A0A3B5Z4X9</accession>
<dbReference type="Gramene" id="TraesJUL1B03G00381650.1">
    <property type="protein sequence ID" value="TraesJUL1B03G00381650.1"/>
    <property type="gene ID" value="TraesJUL1B03G00381650"/>
</dbReference>
<keyword evidence="1" id="KW-0239">DNA-directed DNA polymerase</keyword>
<keyword evidence="1" id="KW-0479">Metal-binding</keyword>
<comment type="subcellular location">
    <subcellularLocation>
        <location evidence="1">Nucleus</location>
    </subcellularLocation>
</comment>
<keyword evidence="1" id="KW-0548">Nucleotidyltransferase</keyword>
<protein>
    <recommendedName>
        <fullName evidence="1">DNA polymerase epsilon catalytic subunit</fullName>
        <ecNumber evidence="1">2.7.7.7</ecNumber>
    </recommendedName>
</protein>
<dbReference type="GO" id="GO:0003887">
    <property type="term" value="F:DNA-directed DNA polymerase activity"/>
    <property type="evidence" value="ECO:0007669"/>
    <property type="project" value="UniProtKB-KW"/>
</dbReference>
<dbReference type="EnsemblPlants" id="TraesCS1B02G417700.1">
    <property type="protein sequence ID" value="TraesCS1B02G417700.1"/>
    <property type="gene ID" value="TraesCS1B02G417700"/>
</dbReference>
<evidence type="ECO:0000313" key="3">
    <source>
        <dbReference type="EnsemblPlants" id="TraesCS1B02G417700.1"/>
    </source>
</evidence>
<dbReference type="InterPro" id="IPR029703">
    <property type="entry name" value="POL2"/>
</dbReference>
<dbReference type="GO" id="GO:0003677">
    <property type="term" value="F:DNA binding"/>
    <property type="evidence" value="ECO:0007669"/>
    <property type="project" value="UniProtKB-KW"/>
</dbReference>
<comment type="similarity">
    <text evidence="1">Belongs to the DNA polymerase type-B family.</text>
</comment>
<keyword evidence="1" id="KW-0863">Zinc-finger</keyword>
<comment type="catalytic activity">
    <reaction evidence="1">
        <text>DNA(n) + a 2'-deoxyribonucleoside 5'-triphosphate = DNA(n+1) + diphosphate</text>
        <dbReference type="Rhea" id="RHEA:22508"/>
        <dbReference type="Rhea" id="RHEA-COMP:17339"/>
        <dbReference type="Rhea" id="RHEA-COMP:17340"/>
        <dbReference type="ChEBI" id="CHEBI:33019"/>
        <dbReference type="ChEBI" id="CHEBI:61560"/>
        <dbReference type="ChEBI" id="CHEBI:173112"/>
        <dbReference type="EC" id="2.7.7.7"/>
    </reaction>
</comment>
<dbReference type="GeneID" id="123145332"/>
<evidence type="ECO:0000313" key="4">
    <source>
        <dbReference type="Proteomes" id="UP000019116"/>
    </source>
</evidence>
<dbReference type="AlphaFoldDB" id="A0A3B5Z4X9"/>
<gene>
    <name evidence="3" type="primary">LOC123145332</name>
</gene>
<keyword evidence="1" id="KW-0862">Zinc</keyword>
<dbReference type="Gramene" id="TraesCS1B02G417700.1">
    <property type="protein sequence ID" value="TraesCS1B02G417700.1"/>
    <property type="gene ID" value="TraesCS1B02G417700"/>
</dbReference>
<reference evidence="3" key="2">
    <citation type="submission" date="2018-10" db="UniProtKB">
        <authorList>
            <consortium name="EnsemblPlants"/>
        </authorList>
    </citation>
    <scope>IDENTIFICATION</scope>
</reference>
<keyword evidence="1" id="KW-0411">Iron-sulfur</keyword>
<dbReference type="STRING" id="4565.A0A3B5Z4X9"/>
<dbReference type="GO" id="GO:0006281">
    <property type="term" value="P:DNA repair"/>
    <property type="evidence" value="ECO:0007669"/>
    <property type="project" value="InterPro"/>
</dbReference>
<dbReference type="Proteomes" id="UP000019116">
    <property type="component" value="Chromosome 1B"/>
</dbReference>
<sequence length="125" mass="13766">MHYNLTIFVCCRIKELISLTVLLGFIRQSSTMSKSLVHYGEQKSCAVTTAKRLAEFLGDSMVKDKGLHCQYIVAPESEATLVTAVPVAVFETDTEIAKFIYENGAKSPRKQISDLFLIGLTTSSA</sequence>
<keyword evidence="1" id="KW-0238">DNA-binding</keyword>
<proteinExistence type="inferred from homology"/>
<keyword evidence="4" id="KW-1185">Reference proteome</keyword>
<dbReference type="Gramene" id="TraesCS1B03G1125300.1">
    <property type="protein sequence ID" value="TraesCS1B03G1125300.1.CDS"/>
    <property type="gene ID" value="TraesCS1B03G1125300"/>
</dbReference>
<reference evidence="3" key="1">
    <citation type="submission" date="2018-08" db="EMBL/GenBank/DDBJ databases">
        <authorList>
            <person name="Rossello M."/>
        </authorList>
    </citation>
    <scope>NUCLEOTIDE SEQUENCE [LARGE SCALE GENOMIC DNA]</scope>
    <source>
        <strain evidence="3">cv. Chinese Spring</strain>
    </source>
</reference>
<dbReference type="RefSeq" id="XP_044420660.1">
    <property type="nucleotide sequence ID" value="XM_044564725.1"/>
</dbReference>
<dbReference type="OrthoDB" id="10060449at2759"/>
<keyword evidence="1" id="KW-0808">Transferase</keyword>
<dbReference type="Pfam" id="PF22634">
    <property type="entry name" value="POL2_thumb"/>
    <property type="match status" value="1"/>
</dbReference>
<dbReference type="InterPro" id="IPR055191">
    <property type="entry name" value="POL2_thumb"/>
</dbReference>
<keyword evidence="1" id="KW-0004">4Fe-4S</keyword>
<dbReference type="GO" id="GO:0008270">
    <property type="term" value="F:zinc ion binding"/>
    <property type="evidence" value="ECO:0007669"/>
    <property type="project" value="UniProtKB-KW"/>
</dbReference>
<evidence type="ECO:0000256" key="1">
    <source>
        <dbReference type="RuleBase" id="RU365029"/>
    </source>
</evidence>
<keyword evidence="1" id="KW-0408">Iron</keyword>
<keyword evidence="1" id="KW-0539">Nucleus</keyword>
<keyword evidence="1" id="KW-0235">DNA replication</keyword>